<evidence type="ECO:0000313" key="7">
    <source>
        <dbReference type="EMBL" id="CBY15772.1"/>
    </source>
</evidence>
<keyword evidence="3 5" id="KW-0321">Glycogen metabolism</keyword>
<gene>
    <name evidence="7" type="ORF">GSOID_T00014087001</name>
</gene>
<feature type="non-terminal residue" evidence="7">
    <location>
        <position position="635"/>
    </location>
</feature>
<keyword evidence="5" id="KW-0119">Carbohydrate metabolism</keyword>
<evidence type="ECO:0000259" key="6">
    <source>
        <dbReference type="Pfam" id="PF00723"/>
    </source>
</evidence>
<dbReference type="InterPro" id="IPR011613">
    <property type="entry name" value="GH15-like"/>
</dbReference>
<dbReference type="SUPFAM" id="SSF48208">
    <property type="entry name" value="Six-hairpin glycosidases"/>
    <property type="match status" value="1"/>
</dbReference>
<dbReference type="FunCoup" id="E4Y1M8">
    <property type="interactions" value="1"/>
</dbReference>
<dbReference type="GO" id="GO:0005977">
    <property type="term" value="P:glycogen metabolic process"/>
    <property type="evidence" value="ECO:0007669"/>
    <property type="project" value="UniProtKB-UniPathway"/>
</dbReference>
<keyword evidence="5" id="KW-0636">Prenylation</keyword>
<evidence type="ECO:0000256" key="2">
    <source>
        <dbReference type="ARBA" id="ARBA00007128"/>
    </source>
</evidence>
<dbReference type="PANTHER" id="PTHR10749">
    <property type="entry name" value="PHOSPHORYLASE B KINASE REGULATORY SUBUNIT"/>
    <property type="match status" value="1"/>
</dbReference>
<dbReference type="UniPathway" id="UPA00163"/>
<sequence length="635" mass="72445">MKSSSRESRLHEYYELICEELFSSISPCSGLVGDGKVAFIRDSIYSAAAIWTLSIAYKSVSTDNGIQFELEQKVIKIMRGVLTSFMYQAERIEDYKRDPCPSHAIRAYFDWTTGQECAIPADVRSYNSQHHLQLHAVALFLNYLAQMIKAKLKIVLTTSEISLVQNLVYYIERSYRTPDFGIWGRGSRHNNGSSELSASTVGAVKSALFAIDGMNLLGPDCASWSSIYVDRDAFSRNRRTLEEILPKESKSKSTDSALISTLSYPFFSIANSSTIYQESMQKVRVELERSNGYIRYSKDGLGTCVEDETKGHYEPHELRNFDKIECQWPVFDAQMLIASHFTGNRADLDYFRPRFRRHLGSTIFNKDSVFFPTFYYVEEGSINDARDCKSGVKMTAKLLKNHQWVQSMAVIAVLLDDGFIRPCDIDPLRTFDRVLDEFSHQADNEIRVSLISENSKLRTMLSTFAVESETPQQLEPIVVWPTQELQKAFALIGEDRAMGLSGRPKRPIGVLGSSCVYRIMGRTIVTYPLVFDVSDFYISSDTDTLIENVWYSLDFLRHHHKGKDPIFLFVLREELFKERCLGAILEVLACFRRGNWRGIRIRLGRLNSFVVNSPHRPLSLDHSLQDKNSLILGSE</sequence>
<reference evidence="7" key="1">
    <citation type="journal article" date="2010" name="Science">
        <title>Plasticity of animal genome architecture unmasked by rapid evolution of a pelagic tunicate.</title>
        <authorList>
            <person name="Denoeud F."/>
            <person name="Henriet S."/>
            <person name="Mungpakdee S."/>
            <person name="Aury J.M."/>
            <person name="Da Silva C."/>
            <person name="Brinkmann H."/>
            <person name="Mikhaleva J."/>
            <person name="Olsen L.C."/>
            <person name="Jubin C."/>
            <person name="Canestro C."/>
            <person name="Bouquet J.M."/>
            <person name="Danks G."/>
            <person name="Poulain J."/>
            <person name="Campsteijn C."/>
            <person name="Adamski M."/>
            <person name="Cross I."/>
            <person name="Yadetie F."/>
            <person name="Muffato M."/>
            <person name="Louis A."/>
            <person name="Butcher S."/>
            <person name="Tsagkogeorga G."/>
            <person name="Konrad A."/>
            <person name="Singh S."/>
            <person name="Jensen M.F."/>
            <person name="Cong E.H."/>
            <person name="Eikeseth-Otteraa H."/>
            <person name="Noel B."/>
            <person name="Anthouard V."/>
            <person name="Porcel B.M."/>
            <person name="Kachouri-Lafond R."/>
            <person name="Nishino A."/>
            <person name="Ugolini M."/>
            <person name="Chourrout P."/>
            <person name="Nishida H."/>
            <person name="Aasland R."/>
            <person name="Huzurbazar S."/>
            <person name="Westhof E."/>
            <person name="Delsuc F."/>
            <person name="Lehrach H."/>
            <person name="Reinhardt R."/>
            <person name="Weissenbach J."/>
            <person name="Roy S.W."/>
            <person name="Artiguenave F."/>
            <person name="Postlethwait J.H."/>
            <person name="Manak J.R."/>
            <person name="Thompson E.M."/>
            <person name="Jaillon O."/>
            <person name="Du Pasquier L."/>
            <person name="Boudinot P."/>
            <person name="Liberles D.A."/>
            <person name="Volff J.N."/>
            <person name="Philippe H."/>
            <person name="Lenhard B."/>
            <person name="Roest Crollius H."/>
            <person name="Wincker P."/>
            <person name="Chourrout D."/>
        </authorList>
    </citation>
    <scope>NUCLEOTIDE SEQUENCE [LARGE SCALE GENOMIC DNA]</scope>
</reference>
<name>E4Y1M8_OIKDI</name>
<dbReference type="AlphaFoldDB" id="E4Y1M8"/>
<dbReference type="InParanoid" id="E4Y1M8"/>
<dbReference type="GO" id="GO:0005886">
    <property type="term" value="C:plasma membrane"/>
    <property type="evidence" value="ECO:0007669"/>
    <property type="project" value="UniProtKB-SubCell"/>
</dbReference>
<comment type="function">
    <text evidence="5">Phosphorylase b kinase catalyzes the phosphorylation of serine in certain substrates, including troponin I.</text>
</comment>
<keyword evidence="5" id="KW-0449">Lipoprotein</keyword>
<comment type="subcellular location">
    <subcellularLocation>
        <location evidence="5">Cell membrane</location>
        <topology evidence="5">Lipid-anchor</topology>
        <orientation evidence="5">Cytoplasmic side</orientation>
    </subcellularLocation>
</comment>
<dbReference type="OrthoDB" id="5971574at2759"/>
<organism evidence="7">
    <name type="scientific">Oikopleura dioica</name>
    <name type="common">Tunicate</name>
    <dbReference type="NCBI Taxonomy" id="34765"/>
    <lineage>
        <taxon>Eukaryota</taxon>
        <taxon>Metazoa</taxon>
        <taxon>Chordata</taxon>
        <taxon>Tunicata</taxon>
        <taxon>Appendicularia</taxon>
        <taxon>Copelata</taxon>
        <taxon>Oikopleuridae</taxon>
        <taxon>Oikopleura</taxon>
    </lineage>
</organism>
<evidence type="ECO:0000256" key="5">
    <source>
        <dbReference type="RuleBase" id="RU364123"/>
    </source>
</evidence>
<evidence type="ECO:0000313" key="8">
    <source>
        <dbReference type="Proteomes" id="UP000001307"/>
    </source>
</evidence>
<dbReference type="GO" id="GO:0005516">
    <property type="term" value="F:calmodulin binding"/>
    <property type="evidence" value="ECO:0007669"/>
    <property type="project" value="UniProtKB-KW"/>
</dbReference>
<evidence type="ECO:0000256" key="1">
    <source>
        <dbReference type="ARBA" id="ARBA00005131"/>
    </source>
</evidence>
<dbReference type="PANTHER" id="PTHR10749:SF8">
    <property type="entry name" value="PHOSPHORYLASE B KINASE REGULATORY SUBUNIT BETA"/>
    <property type="match status" value="1"/>
</dbReference>
<keyword evidence="4 5" id="KW-0112">Calmodulin-binding</keyword>
<feature type="domain" description="GH15-like" evidence="6">
    <location>
        <begin position="34"/>
        <end position="433"/>
    </location>
</feature>
<dbReference type="Proteomes" id="UP000001307">
    <property type="component" value="Unassembled WGS sequence"/>
</dbReference>
<keyword evidence="5" id="KW-0472">Membrane</keyword>
<evidence type="ECO:0000256" key="3">
    <source>
        <dbReference type="ARBA" id="ARBA00022600"/>
    </source>
</evidence>
<keyword evidence="8" id="KW-1185">Reference proteome</keyword>
<dbReference type="InterPro" id="IPR008928">
    <property type="entry name" value="6-hairpin_glycosidase_sf"/>
</dbReference>
<dbReference type="EMBL" id="FN653654">
    <property type="protein sequence ID" value="CBY15772.1"/>
    <property type="molecule type" value="Genomic_DNA"/>
</dbReference>
<keyword evidence="5" id="KW-1003">Cell membrane</keyword>
<accession>E4Y1M8</accession>
<dbReference type="Pfam" id="PF00723">
    <property type="entry name" value="Glyco_hydro_15"/>
    <property type="match status" value="1"/>
</dbReference>
<dbReference type="GO" id="GO:0005964">
    <property type="term" value="C:phosphorylase kinase complex"/>
    <property type="evidence" value="ECO:0007669"/>
    <property type="project" value="TreeGrafter"/>
</dbReference>
<evidence type="ECO:0000256" key="4">
    <source>
        <dbReference type="ARBA" id="ARBA00022860"/>
    </source>
</evidence>
<comment type="similarity">
    <text evidence="2 5">Belongs to the phosphorylase b kinase regulatory chain family.</text>
</comment>
<dbReference type="InterPro" id="IPR008734">
    <property type="entry name" value="PHK_A/B_su"/>
</dbReference>
<proteinExistence type="inferred from homology"/>
<protein>
    <recommendedName>
        <fullName evidence="5">Phosphorylase b kinase regulatory subunit</fullName>
    </recommendedName>
</protein>
<comment type="pathway">
    <text evidence="1 5">Glycan biosynthesis; glycogen metabolism.</text>
</comment>